<evidence type="ECO:0000313" key="4">
    <source>
        <dbReference type="EMBL" id="KAH3852035.1"/>
    </source>
</evidence>
<evidence type="ECO:0000313" key="5">
    <source>
        <dbReference type="Proteomes" id="UP000828390"/>
    </source>
</evidence>
<name>A0A9D4L4W8_DREPO</name>
<gene>
    <name evidence="4" type="ORF">DPMN_094528</name>
</gene>
<keyword evidence="2" id="KW-0547">Nucleotide-binding</keyword>
<dbReference type="InterPro" id="IPR006703">
    <property type="entry name" value="G_AIG1"/>
</dbReference>
<proteinExistence type="inferred from homology"/>
<accession>A0A9D4L4W8</accession>
<dbReference type="EMBL" id="JAIWYP010000003">
    <property type="protein sequence ID" value="KAH3852035.1"/>
    <property type="molecule type" value="Genomic_DNA"/>
</dbReference>
<evidence type="ECO:0000256" key="2">
    <source>
        <dbReference type="ARBA" id="ARBA00022741"/>
    </source>
</evidence>
<dbReference type="Gene3D" id="3.40.50.300">
    <property type="entry name" value="P-loop containing nucleotide triphosphate hydrolases"/>
    <property type="match status" value="1"/>
</dbReference>
<dbReference type="Proteomes" id="UP000828390">
    <property type="component" value="Unassembled WGS sequence"/>
</dbReference>
<protein>
    <recommendedName>
        <fullName evidence="3">AIG1-type G domain-containing protein</fullName>
    </recommendedName>
</protein>
<dbReference type="AlphaFoldDB" id="A0A9D4L4W8"/>
<reference evidence="4" key="2">
    <citation type="submission" date="2020-11" db="EMBL/GenBank/DDBJ databases">
        <authorList>
            <person name="McCartney M.A."/>
            <person name="Auch B."/>
            <person name="Kono T."/>
            <person name="Mallez S."/>
            <person name="Becker A."/>
            <person name="Gohl D.M."/>
            <person name="Silverstein K.A.T."/>
            <person name="Koren S."/>
            <person name="Bechman K.B."/>
            <person name="Herman A."/>
            <person name="Abrahante J.E."/>
            <person name="Garbe J."/>
        </authorList>
    </citation>
    <scope>NUCLEOTIDE SEQUENCE</scope>
    <source>
        <strain evidence="4">Duluth1</strain>
        <tissue evidence="4">Whole animal</tissue>
    </source>
</reference>
<dbReference type="Pfam" id="PF04548">
    <property type="entry name" value="AIG1"/>
    <property type="match status" value="1"/>
</dbReference>
<organism evidence="4 5">
    <name type="scientific">Dreissena polymorpha</name>
    <name type="common">Zebra mussel</name>
    <name type="synonym">Mytilus polymorpha</name>
    <dbReference type="NCBI Taxonomy" id="45954"/>
    <lineage>
        <taxon>Eukaryota</taxon>
        <taxon>Metazoa</taxon>
        <taxon>Spiralia</taxon>
        <taxon>Lophotrochozoa</taxon>
        <taxon>Mollusca</taxon>
        <taxon>Bivalvia</taxon>
        <taxon>Autobranchia</taxon>
        <taxon>Heteroconchia</taxon>
        <taxon>Euheterodonta</taxon>
        <taxon>Imparidentia</taxon>
        <taxon>Neoheterodontei</taxon>
        <taxon>Myida</taxon>
        <taxon>Dreissenoidea</taxon>
        <taxon>Dreissenidae</taxon>
        <taxon>Dreissena</taxon>
    </lineage>
</organism>
<sequence length="118" mass="13057">MHTYIHLLVETTSVTIFVHILQTSTDDLTKISDEVLTRTIVIVGKTGNGKSATGNTLRGRAERRHLPLVFNSCRHTSLVFWPNIGTYSFETLGSNTLGSTCFAHSLKKVESPIKTNIL</sequence>
<keyword evidence="5" id="KW-1185">Reference proteome</keyword>
<feature type="domain" description="AIG1-type G" evidence="3">
    <location>
        <begin position="38"/>
        <end position="61"/>
    </location>
</feature>
<dbReference type="InterPro" id="IPR027417">
    <property type="entry name" value="P-loop_NTPase"/>
</dbReference>
<evidence type="ECO:0000256" key="1">
    <source>
        <dbReference type="ARBA" id="ARBA00008535"/>
    </source>
</evidence>
<evidence type="ECO:0000259" key="3">
    <source>
        <dbReference type="Pfam" id="PF04548"/>
    </source>
</evidence>
<reference evidence="4" key="1">
    <citation type="journal article" date="2019" name="bioRxiv">
        <title>The Genome of the Zebra Mussel, Dreissena polymorpha: A Resource for Invasive Species Research.</title>
        <authorList>
            <person name="McCartney M.A."/>
            <person name="Auch B."/>
            <person name="Kono T."/>
            <person name="Mallez S."/>
            <person name="Zhang Y."/>
            <person name="Obille A."/>
            <person name="Becker A."/>
            <person name="Abrahante J.E."/>
            <person name="Garbe J."/>
            <person name="Badalamenti J.P."/>
            <person name="Herman A."/>
            <person name="Mangelson H."/>
            <person name="Liachko I."/>
            <person name="Sullivan S."/>
            <person name="Sone E.D."/>
            <person name="Koren S."/>
            <person name="Silverstein K.A.T."/>
            <person name="Beckman K.B."/>
            <person name="Gohl D.M."/>
        </authorList>
    </citation>
    <scope>NUCLEOTIDE SEQUENCE</scope>
    <source>
        <strain evidence="4">Duluth1</strain>
        <tissue evidence="4">Whole animal</tissue>
    </source>
</reference>
<comment type="similarity">
    <text evidence="1">Belongs to the TRAFAC class TrmE-Era-EngA-EngB-Septin-like GTPase superfamily. AIG1/Toc34/Toc159-like paraseptin GTPase family. IAN subfamily.</text>
</comment>
<comment type="caution">
    <text evidence="4">The sequence shown here is derived from an EMBL/GenBank/DDBJ whole genome shotgun (WGS) entry which is preliminary data.</text>
</comment>
<dbReference type="GO" id="GO:0005525">
    <property type="term" value="F:GTP binding"/>
    <property type="evidence" value="ECO:0007669"/>
    <property type="project" value="InterPro"/>
</dbReference>